<organism evidence="1 2">
    <name type="scientific">Saponaria officinalis</name>
    <name type="common">Common soapwort</name>
    <name type="synonym">Lychnis saponaria</name>
    <dbReference type="NCBI Taxonomy" id="3572"/>
    <lineage>
        <taxon>Eukaryota</taxon>
        <taxon>Viridiplantae</taxon>
        <taxon>Streptophyta</taxon>
        <taxon>Embryophyta</taxon>
        <taxon>Tracheophyta</taxon>
        <taxon>Spermatophyta</taxon>
        <taxon>Magnoliopsida</taxon>
        <taxon>eudicotyledons</taxon>
        <taxon>Gunneridae</taxon>
        <taxon>Pentapetalae</taxon>
        <taxon>Caryophyllales</taxon>
        <taxon>Caryophyllaceae</taxon>
        <taxon>Caryophylleae</taxon>
        <taxon>Saponaria</taxon>
    </lineage>
</organism>
<dbReference type="PANTHER" id="PTHR31276">
    <property type="match status" value="1"/>
</dbReference>
<keyword evidence="2" id="KW-1185">Reference proteome</keyword>
<accession>A0AAW1K757</accession>
<dbReference type="EMBL" id="JBDFQZ010000006">
    <property type="protein sequence ID" value="KAK9714171.1"/>
    <property type="molecule type" value="Genomic_DNA"/>
</dbReference>
<protein>
    <submittedName>
        <fullName evidence="1">Uncharacterized protein</fullName>
    </submittedName>
</protein>
<dbReference type="Pfam" id="PF04759">
    <property type="entry name" value="DUF617"/>
    <property type="match status" value="1"/>
</dbReference>
<dbReference type="NCBIfam" id="TIGR01570">
    <property type="entry name" value="A_thal_3588"/>
    <property type="match status" value="1"/>
</dbReference>
<comment type="caution">
    <text evidence="1">The sequence shown here is derived from an EMBL/GenBank/DDBJ whole genome shotgun (WGS) entry which is preliminary data.</text>
</comment>
<name>A0AAW1K757_SAPOF</name>
<dbReference type="Proteomes" id="UP001443914">
    <property type="component" value="Unassembled WGS sequence"/>
</dbReference>
<dbReference type="InterPro" id="IPR006460">
    <property type="entry name" value="MIZ1-like_pln"/>
</dbReference>
<sequence>MIKLPSLRRILLPCFTFSATHLTTSSTTLPTTTKKCLSTSLRDDIEPTTTTTTYTEPDHLPLSFSSSPESMLSHAPPRPSKSMAICTFFGPRRGSHVWFCVQLDRLSSKPSLLLEISISIHNFVKEMRSGLVQIALECKISDLGHCPLHSITVWTMFCNGRRFGFAARRKASEEVKLMLKNMQNMTVGAGVIPGNEEETE</sequence>
<dbReference type="PANTHER" id="PTHR31276:SF6">
    <property type="entry name" value="PROTEIN MIZU-KUSSEI 1"/>
    <property type="match status" value="1"/>
</dbReference>
<proteinExistence type="predicted"/>
<dbReference type="GO" id="GO:0010274">
    <property type="term" value="P:hydrotropism"/>
    <property type="evidence" value="ECO:0007669"/>
    <property type="project" value="InterPro"/>
</dbReference>
<dbReference type="AlphaFoldDB" id="A0AAW1K757"/>
<evidence type="ECO:0000313" key="2">
    <source>
        <dbReference type="Proteomes" id="UP001443914"/>
    </source>
</evidence>
<reference evidence="1" key="1">
    <citation type="submission" date="2024-03" db="EMBL/GenBank/DDBJ databases">
        <title>WGS assembly of Saponaria officinalis var. Norfolk2.</title>
        <authorList>
            <person name="Jenkins J."/>
            <person name="Shu S."/>
            <person name="Grimwood J."/>
            <person name="Barry K."/>
            <person name="Goodstein D."/>
            <person name="Schmutz J."/>
            <person name="Leebens-Mack J."/>
            <person name="Osbourn A."/>
        </authorList>
    </citation>
    <scope>NUCLEOTIDE SEQUENCE [LARGE SCALE GENOMIC DNA]</scope>
    <source>
        <strain evidence="1">JIC</strain>
    </source>
</reference>
<gene>
    <name evidence="1" type="ORF">RND81_06G076400</name>
</gene>
<evidence type="ECO:0000313" key="1">
    <source>
        <dbReference type="EMBL" id="KAK9714171.1"/>
    </source>
</evidence>